<organism evidence="2 4">
    <name type="scientific">Arcobacter ellisii</name>
    <dbReference type="NCBI Taxonomy" id="913109"/>
    <lineage>
        <taxon>Bacteria</taxon>
        <taxon>Pseudomonadati</taxon>
        <taxon>Campylobacterota</taxon>
        <taxon>Epsilonproteobacteria</taxon>
        <taxon>Campylobacterales</taxon>
        <taxon>Arcobacteraceae</taxon>
        <taxon>Arcobacter</taxon>
    </lineage>
</organism>
<accession>A0A347U4G8</accession>
<keyword evidence="3" id="KW-1185">Reference proteome</keyword>
<dbReference type="AlphaFoldDB" id="A0A347U4G8"/>
<gene>
    <name evidence="1" type="ORF">AELL_0039</name>
    <name evidence="2" type="ORF">CP962_00625</name>
</gene>
<reference evidence="2 4" key="1">
    <citation type="submission" date="2017-09" db="EMBL/GenBank/DDBJ databases">
        <title>Genomics of the genus Arcobacter.</title>
        <authorList>
            <person name="Perez-Cataluna A."/>
            <person name="Figueras M.J."/>
            <person name="Salas-Masso N."/>
        </authorList>
    </citation>
    <scope>NUCLEOTIDE SEQUENCE [LARGE SCALE GENOMIC DNA]</scope>
    <source>
        <strain evidence="2 4">CECT 7837</strain>
    </source>
</reference>
<dbReference type="SUPFAM" id="SSF52833">
    <property type="entry name" value="Thioredoxin-like"/>
    <property type="match status" value="1"/>
</dbReference>
<evidence type="ECO:0000313" key="4">
    <source>
        <dbReference type="Proteomes" id="UP000290588"/>
    </source>
</evidence>
<protein>
    <submittedName>
        <fullName evidence="2">Uncharacterized protein</fullName>
    </submittedName>
</protein>
<dbReference type="InterPro" id="IPR036249">
    <property type="entry name" value="Thioredoxin-like_sf"/>
</dbReference>
<name>A0A347U4G8_9BACT</name>
<proteinExistence type="predicted"/>
<sequence length="173" mass="19777">MEITYKNNSYTLGKKERKVEGEAPAIRVKMLNDEVKVIGLMAPSVQVMITLNDVNKYDSDLHQIINSTKRKVFPYIITSSANEIIEDVAEKFALDRSFISNDFVDFSNKFGVNINDSMLANSIFVIDKEGVIKYKEIPTDLDDDFKMEEFSITLNEVVNFKPKGHTHENWMGV</sequence>
<dbReference type="KEGG" id="aell:AELL_0039"/>
<dbReference type="EMBL" id="CP032097">
    <property type="protein sequence ID" value="AXX93746.1"/>
    <property type="molecule type" value="Genomic_DNA"/>
</dbReference>
<evidence type="ECO:0000313" key="3">
    <source>
        <dbReference type="Proteomes" id="UP000262582"/>
    </source>
</evidence>
<dbReference type="Proteomes" id="UP000262582">
    <property type="component" value="Chromosome"/>
</dbReference>
<evidence type="ECO:0000313" key="1">
    <source>
        <dbReference type="EMBL" id="AXX93746.1"/>
    </source>
</evidence>
<dbReference type="Proteomes" id="UP000290588">
    <property type="component" value="Unassembled WGS sequence"/>
</dbReference>
<dbReference type="RefSeq" id="WP_118916000.1">
    <property type="nucleotide sequence ID" value="NZ_CP032097.1"/>
</dbReference>
<reference evidence="1 3" key="2">
    <citation type="submission" date="2018-08" db="EMBL/GenBank/DDBJ databases">
        <title>Complete genome of the Arcobacter ellisii type strain LMG 26155.</title>
        <authorList>
            <person name="Miller W.G."/>
            <person name="Yee E."/>
            <person name="Bono J.L."/>
        </authorList>
    </citation>
    <scope>NUCLEOTIDE SEQUENCE [LARGE SCALE GENOMIC DNA]</scope>
    <source>
        <strain evidence="1 3">LMG 26155</strain>
    </source>
</reference>
<dbReference type="OrthoDB" id="5339451at2"/>
<dbReference type="Gene3D" id="3.40.30.10">
    <property type="entry name" value="Glutaredoxin"/>
    <property type="match status" value="1"/>
</dbReference>
<evidence type="ECO:0000313" key="2">
    <source>
        <dbReference type="EMBL" id="RXI32942.1"/>
    </source>
</evidence>
<dbReference type="EMBL" id="NXIG01000001">
    <property type="protein sequence ID" value="RXI32942.1"/>
    <property type="molecule type" value="Genomic_DNA"/>
</dbReference>